<dbReference type="GeneID" id="30962866"/>
<keyword evidence="3" id="KW-1185">Reference proteome</keyword>
<dbReference type="GO" id="GO:0032543">
    <property type="term" value="P:mitochondrial translation"/>
    <property type="evidence" value="ECO:0007669"/>
    <property type="project" value="InterPro"/>
</dbReference>
<dbReference type="FunCoup" id="A0A1D2VDB3">
    <property type="interactions" value="155"/>
</dbReference>
<name>A0A1D2VDB3_9ASCO</name>
<dbReference type="EMBL" id="KV454485">
    <property type="protein sequence ID" value="ODV59572.1"/>
    <property type="molecule type" value="Genomic_DNA"/>
</dbReference>
<dbReference type="STRING" id="1344418.A0A1D2VDB3"/>
<dbReference type="Proteomes" id="UP000095038">
    <property type="component" value="Unassembled WGS sequence"/>
</dbReference>
<gene>
    <name evidence="2" type="ORF">ASCRUDRAFT_14618</name>
</gene>
<organism evidence="2 3">
    <name type="scientific">Ascoidea rubescens DSM 1968</name>
    <dbReference type="NCBI Taxonomy" id="1344418"/>
    <lineage>
        <taxon>Eukaryota</taxon>
        <taxon>Fungi</taxon>
        <taxon>Dikarya</taxon>
        <taxon>Ascomycota</taxon>
        <taxon>Saccharomycotina</taxon>
        <taxon>Saccharomycetes</taxon>
        <taxon>Ascoideaceae</taxon>
        <taxon>Ascoidea</taxon>
    </lineage>
</organism>
<reference evidence="3" key="1">
    <citation type="submission" date="2016-05" db="EMBL/GenBank/DDBJ databases">
        <title>Comparative genomics of biotechnologically important yeasts.</title>
        <authorList>
            <consortium name="DOE Joint Genome Institute"/>
            <person name="Riley R."/>
            <person name="Haridas S."/>
            <person name="Wolfe K.H."/>
            <person name="Lopes M.R."/>
            <person name="Hittinger C.T."/>
            <person name="Goker M."/>
            <person name="Salamov A."/>
            <person name="Wisecaver J."/>
            <person name="Long T.M."/>
            <person name="Aerts A.L."/>
            <person name="Barry K."/>
            <person name="Choi C."/>
            <person name="Clum A."/>
            <person name="Coughlan A.Y."/>
            <person name="Deshpande S."/>
            <person name="Douglass A.P."/>
            <person name="Hanson S.J."/>
            <person name="Klenk H.-P."/>
            <person name="Labutti K."/>
            <person name="Lapidus A."/>
            <person name="Lindquist E."/>
            <person name="Lipzen A."/>
            <person name="Meier-Kolthoff J.P."/>
            <person name="Ohm R.A."/>
            <person name="Otillar R.P."/>
            <person name="Pangilinan J."/>
            <person name="Peng Y."/>
            <person name="Rokas A."/>
            <person name="Rosa C.A."/>
            <person name="Scheuner C."/>
            <person name="Sibirny A.A."/>
            <person name="Slot J.C."/>
            <person name="Stielow J.B."/>
            <person name="Sun H."/>
            <person name="Kurtzman C.P."/>
            <person name="Blackwell M."/>
            <person name="Grigoriev I.V."/>
            <person name="Jeffries T.W."/>
        </authorList>
    </citation>
    <scope>NUCLEOTIDE SEQUENCE [LARGE SCALE GENOMIC DNA]</scope>
    <source>
        <strain evidence="3">DSM 1968</strain>
    </source>
</reference>
<dbReference type="OrthoDB" id="283424at2759"/>
<sequence length="292" mass="34645">MSTNMIFELYRHRYALLSHQYTKSQDELDAILYAFKNLKDLDSRWSPQIIKKIYNLDNSPTDGDAALEYYLGSFSSSKTDFTLPNYKYDEYSSIATTLVDQHRDLRYFNRVIAYEAPLLAKYKKPYKKMHPVQNPIVIKYNKWIGEENHPLNSKISVYIDLDPFFKNLKFDKYQKHKFLLLISQRYNFDKNQLKFSCNKFSDSSQNVKYSIDIIKNLIRLSKSDPQQLYDLPLDNRYFLATKLRKRKNPLNIAKAHPFPEEWKRLDLAPTPKTDLIKQFADTFIGRPQDFVA</sequence>
<evidence type="ECO:0000313" key="2">
    <source>
        <dbReference type="EMBL" id="ODV59572.1"/>
    </source>
</evidence>
<dbReference type="GO" id="GO:0003735">
    <property type="term" value="F:structural constituent of ribosome"/>
    <property type="evidence" value="ECO:0007669"/>
    <property type="project" value="InterPro"/>
</dbReference>
<dbReference type="RefSeq" id="XP_020045879.1">
    <property type="nucleotide sequence ID" value="XM_020189230.1"/>
</dbReference>
<dbReference type="InterPro" id="IPR019349">
    <property type="entry name" value="Ribosomal_mS35_mit"/>
</dbReference>
<dbReference type="GO" id="GO:0005763">
    <property type="term" value="C:mitochondrial small ribosomal subunit"/>
    <property type="evidence" value="ECO:0007669"/>
    <property type="project" value="TreeGrafter"/>
</dbReference>
<dbReference type="Pfam" id="PF10213">
    <property type="entry name" value="MRP-S28"/>
    <property type="match status" value="1"/>
</dbReference>
<accession>A0A1D2VDB3</accession>
<protein>
    <recommendedName>
        <fullName evidence="1">Small ribosomal subunit protein mS35 mitochondrial conserved domain-containing protein</fullName>
    </recommendedName>
</protein>
<evidence type="ECO:0000259" key="1">
    <source>
        <dbReference type="Pfam" id="PF10213"/>
    </source>
</evidence>
<feature type="domain" description="Small ribosomal subunit protein mS35 mitochondrial conserved" evidence="1">
    <location>
        <begin position="125"/>
        <end position="263"/>
    </location>
</feature>
<dbReference type="InterPro" id="IPR039848">
    <property type="entry name" value="Ribosomal_mS35_mt"/>
</dbReference>
<dbReference type="PANTHER" id="PTHR13490:SF0">
    <property type="entry name" value="SMALL RIBOSOMAL SUBUNIT PROTEIN MS35"/>
    <property type="match status" value="1"/>
</dbReference>
<proteinExistence type="predicted"/>
<evidence type="ECO:0000313" key="3">
    <source>
        <dbReference type="Proteomes" id="UP000095038"/>
    </source>
</evidence>
<dbReference type="AlphaFoldDB" id="A0A1D2VDB3"/>
<dbReference type="InParanoid" id="A0A1D2VDB3"/>
<dbReference type="PANTHER" id="PTHR13490">
    <property type="entry name" value="MITOCHONDRIAL 28S RIBOSOMAL PROTEIN S28"/>
    <property type="match status" value="1"/>
</dbReference>